<dbReference type="AlphaFoldDB" id="A0AAV0FG93"/>
<dbReference type="Pfam" id="PF14111">
    <property type="entry name" value="DUF4283"/>
    <property type="match status" value="1"/>
</dbReference>
<dbReference type="EMBL" id="CAMAPF010000981">
    <property type="protein sequence ID" value="CAH9134383.1"/>
    <property type="molecule type" value="Genomic_DNA"/>
</dbReference>
<name>A0AAV0FG93_9ASTE</name>
<dbReference type="InterPro" id="IPR025558">
    <property type="entry name" value="DUF4283"/>
</dbReference>
<gene>
    <name evidence="2" type="ORF">CEPIT_LOCUS33678</name>
</gene>
<dbReference type="PANTHER" id="PTHR31286:SF153">
    <property type="entry name" value="DUF4283 DOMAIN PROTEIN"/>
    <property type="match status" value="1"/>
</dbReference>
<organism evidence="2 3">
    <name type="scientific">Cuscuta epithymum</name>
    <dbReference type="NCBI Taxonomy" id="186058"/>
    <lineage>
        <taxon>Eukaryota</taxon>
        <taxon>Viridiplantae</taxon>
        <taxon>Streptophyta</taxon>
        <taxon>Embryophyta</taxon>
        <taxon>Tracheophyta</taxon>
        <taxon>Spermatophyta</taxon>
        <taxon>Magnoliopsida</taxon>
        <taxon>eudicotyledons</taxon>
        <taxon>Gunneridae</taxon>
        <taxon>Pentapetalae</taxon>
        <taxon>asterids</taxon>
        <taxon>lamiids</taxon>
        <taxon>Solanales</taxon>
        <taxon>Convolvulaceae</taxon>
        <taxon>Cuscuteae</taxon>
        <taxon>Cuscuta</taxon>
        <taxon>Cuscuta subgen. Cuscuta</taxon>
    </lineage>
</organism>
<sequence>MDDVVNQYKQMAIGDDKEEVIFDEEEDGEESVKSSTEFPVVGVILIDRKIKFQFFKELMASLWRPVKGVSIQEIDEKRYLFTFYHILDMRRVLDEGAWSFERNLLLLKEIKTEDIPSQVKLYEAELWVQVRDAAYGFMNLGSVRKISNFIGEFHKFDDKKSISDEKFKSYLRIRVRMDVR</sequence>
<evidence type="ECO:0000313" key="3">
    <source>
        <dbReference type="Proteomes" id="UP001152523"/>
    </source>
</evidence>
<comment type="caution">
    <text evidence="2">The sequence shown here is derived from an EMBL/GenBank/DDBJ whole genome shotgun (WGS) entry which is preliminary data.</text>
</comment>
<proteinExistence type="predicted"/>
<protein>
    <recommendedName>
        <fullName evidence="1">DUF4283 domain-containing protein</fullName>
    </recommendedName>
</protein>
<dbReference type="InterPro" id="IPR040256">
    <property type="entry name" value="At4g02000-like"/>
</dbReference>
<keyword evidence="3" id="KW-1185">Reference proteome</keyword>
<evidence type="ECO:0000313" key="2">
    <source>
        <dbReference type="EMBL" id="CAH9134383.1"/>
    </source>
</evidence>
<feature type="domain" description="DUF4283" evidence="1">
    <location>
        <begin position="40"/>
        <end position="109"/>
    </location>
</feature>
<evidence type="ECO:0000259" key="1">
    <source>
        <dbReference type="Pfam" id="PF14111"/>
    </source>
</evidence>
<dbReference type="Proteomes" id="UP001152523">
    <property type="component" value="Unassembled WGS sequence"/>
</dbReference>
<accession>A0AAV0FG93</accession>
<dbReference type="PANTHER" id="PTHR31286">
    <property type="entry name" value="GLYCINE-RICH CELL WALL STRUCTURAL PROTEIN 1.8-LIKE"/>
    <property type="match status" value="1"/>
</dbReference>
<reference evidence="2" key="1">
    <citation type="submission" date="2022-07" db="EMBL/GenBank/DDBJ databases">
        <authorList>
            <person name="Macas J."/>
            <person name="Novak P."/>
            <person name="Neumann P."/>
        </authorList>
    </citation>
    <scope>NUCLEOTIDE SEQUENCE</scope>
</reference>